<reference evidence="9 10" key="1">
    <citation type="submission" date="2015-06" db="EMBL/GenBank/DDBJ databases">
        <title>Survival trade-offs in plant roots during colonization by closely related pathogenic and mutualistic fungi.</title>
        <authorList>
            <person name="Hacquard S."/>
            <person name="Kracher B."/>
            <person name="Hiruma K."/>
            <person name="Weinman A."/>
            <person name="Muench P."/>
            <person name="Garrido Oter R."/>
            <person name="Ver Loren van Themaat E."/>
            <person name="Dallerey J.-F."/>
            <person name="Damm U."/>
            <person name="Henrissat B."/>
            <person name="Lespinet O."/>
            <person name="Thon M."/>
            <person name="Kemen E."/>
            <person name="McHardy A.C."/>
            <person name="Schulze-Lefert P."/>
            <person name="O'Connell R.J."/>
        </authorList>
    </citation>
    <scope>NUCLEOTIDE SEQUENCE [LARGE SCALE GENOMIC DNA]</scope>
    <source>
        <strain evidence="9 10">MAFF 238704</strain>
    </source>
</reference>
<organism evidence="9 10">
    <name type="scientific">Colletotrichum incanum</name>
    <name type="common">Soybean anthracnose fungus</name>
    <dbReference type="NCBI Taxonomy" id="1573173"/>
    <lineage>
        <taxon>Eukaryota</taxon>
        <taxon>Fungi</taxon>
        <taxon>Dikarya</taxon>
        <taxon>Ascomycota</taxon>
        <taxon>Pezizomycotina</taxon>
        <taxon>Sordariomycetes</taxon>
        <taxon>Hypocreomycetidae</taxon>
        <taxon>Glomerellales</taxon>
        <taxon>Glomerellaceae</taxon>
        <taxon>Colletotrichum</taxon>
        <taxon>Colletotrichum spaethianum species complex</taxon>
    </lineage>
</organism>
<protein>
    <submittedName>
        <fullName evidence="9">Fork head domain-containing protein</fullName>
    </submittedName>
</protein>
<dbReference type="STRING" id="1573173.A0A161W0K3"/>
<name>A0A161W0K3_COLIC</name>
<accession>A0A161W0K3</accession>
<feature type="region of interest" description="Disordered" evidence="7">
    <location>
        <begin position="1"/>
        <end position="30"/>
    </location>
</feature>
<keyword evidence="2" id="KW-0805">Transcription regulation</keyword>
<dbReference type="Proteomes" id="UP000076584">
    <property type="component" value="Unassembled WGS sequence"/>
</dbReference>
<evidence type="ECO:0000256" key="6">
    <source>
        <dbReference type="PROSITE-ProRule" id="PRU00089"/>
    </source>
</evidence>
<evidence type="ECO:0000313" key="10">
    <source>
        <dbReference type="Proteomes" id="UP000076584"/>
    </source>
</evidence>
<dbReference type="PANTHER" id="PTHR45881:SF5">
    <property type="entry name" value="FORK-HEAD DOMAIN-CONTAINING PROTEIN"/>
    <property type="match status" value="1"/>
</dbReference>
<dbReference type="Pfam" id="PF00250">
    <property type="entry name" value="Forkhead"/>
    <property type="match status" value="1"/>
</dbReference>
<evidence type="ECO:0000256" key="5">
    <source>
        <dbReference type="ARBA" id="ARBA00023242"/>
    </source>
</evidence>
<dbReference type="PANTHER" id="PTHR45881">
    <property type="entry name" value="CHECKPOINT SUPPRESSOR 1-LIKE, ISOFORM A-RELATED"/>
    <property type="match status" value="1"/>
</dbReference>
<evidence type="ECO:0000256" key="4">
    <source>
        <dbReference type="ARBA" id="ARBA00023163"/>
    </source>
</evidence>
<dbReference type="GO" id="GO:0000978">
    <property type="term" value="F:RNA polymerase II cis-regulatory region sequence-specific DNA binding"/>
    <property type="evidence" value="ECO:0007669"/>
    <property type="project" value="TreeGrafter"/>
</dbReference>
<keyword evidence="5 6" id="KW-0539">Nucleus</keyword>
<evidence type="ECO:0000256" key="1">
    <source>
        <dbReference type="ARBA" id="ARBA00004123"/>
    </source>
</evidence>
<evidence type="ECO:0000259" key="8">
    <source>
        <dbReference type="PROSITE" id="PS50039"/>
    </source>
</evidence>
<feature type="compositionally biased region" description="Polar residues" evidence="7">
    <location>
        <begin position="258"/>
        <end position="274"/>
    </location>
</feature>
<evidence type="ECO:0000256" key="2">
    <source>
        <dbReference type="ARBA" id="ARBA00023015"/>
    </source>
</evidence>
<proteinExistence type="predicted"/>
<comment type="caution">
    <text evidence="9">The sequence shown here is derived from an EMBL/GenBank/DDBJ whole genome shotgun (WGS) entry which is preliminary data.</text>
</comment>
<keyword evidence="4" id="KW-0804">Transcription</keyword>
<dbReference type="InterPro" id="IPR030456">
    <property type="entry name" value="TF_fork_head_CS_2"/>
</dbReference>
<feature type="domain" description="Fork-head" evidence="8">
    <location>
        <begin position="149"/>
        <end position="260"/>
    </location>
</feature>
<keyword evidence="3 6" id="KW-0238">DNA-binding</keyword>
<dbReference type="InterPro" id="IPR036388">
    <property type="entry name" value="WH-like_DNA-bd_sf"/>
</dbReference>
<evidence type="ECO:0000256" key="3">
    <source>
        <dbReference type="ARBA" id="ARBA00023125"/>
    </source>
</evidence>
<dbReference type="EMBL" id="LFIW01001893">
    <property type="protein sequence ID" value="KZL80515.1"/>
    <property type="molecule type" value="Genomic_DNA"/>
</dbReference>
<dbReference type="InterPro" id="IPR001766">
    <property type="entry name" value="Fork_head_dom"/>
</dbReference>
<feature type="region of interest" description="Disordered" evidence="7">
    <location>
        <begin position="72"/>
        <end position="100"/>
    </location>
</feature>
<dbReference type="AlphaFoldDB" id="A0A161W0K3"/>
<feature type="region of interest" description="Disordered" evidence="7">
    <location>
        <begin position="254"/>
        <end position="327"/>
    </location>
</feature>
<feature type="compositionally biased region" description="Basic and acidic residues" evidence="7">
    <location>
        <begin position="80"/>
        <end position="96"/>
    </location>
</feature>
<dbReference type="GO" id="GO:0000981">
    <property type="term" value="F:DNA-binding transcription factor activity, RNA polymerase II-specific"/>
    <property type="evidence" value="ECO:0007669"/>
    <property type="project" value="TreeGrafter"/>
</dbReference>
<evidence type="ECO:0000256" key="7">
    <source>
        <dbReference type="SAM" id="MobiDB-lite"/>
    </source>
</evidence>
<feature type="DNA-binding region" description="Fork-head" evidence="6">
    <location>
        <begin position="149"/>
        <end position="260"/>
    </location>
</feature>
<dbReference type="SUPFAM" id="SSF46785">
    <property type="entry name" value="Winged helix' DNA-binding domain"/>
    <property type="match status" value="1"/>
</dbReference>
<feature type="compositionally biased region" description="Polar residues" evidence="7">
    <location>
        <begin position="1"/>
        <end position="15"/>
    </location>
</feature>
<dbReference type="PROSITE" id="PS50039">
    <property type="entry name" value="FORK_HEAD_3"/>
    <property type="match status" value="1"/>
</dbReference>
<dbReference type="InterPro" id="IPR036390">
    <property type="entry name" value="WH_DNA-bd_sf"/>
</dbReference>
<dbReference type="PROSITE" id="PS00658">
    <property type="entry name" value="FORK_HEAD_2"/>
    <property type="match status" value="1"/>
</dbReference>
<feature type="compositionally biased region" description="Basic residues" evidence="7">
    <location>
        <begin position="276"/>
        <end position="286"/>
    </location>
</feature>
<gene>
    <name evidence="9" type="ORF">CI238_11432</name>
</gene>
<evidence type="ECO:0000313" key="9">
    <source>
        <dbReference type="EMBL" id="KZL80515.1"/>
    </source>
</evidence>
<dbReference type="GO" id="GO:0005634">
    <property type="term" value="C:nucleus"/>
    <property type="evidence" value="ECO:0007669"/>
    <property type="project" value="UniProtKB-SubCell"/>
</dbReference>
<sequence>MNQTAWASPMSTSTEGFDGDENGKNKDYSDYGQGVPTGCSLSPLSQSTWRATFTRTCTSAVTAQFHSSLQAREPPVYDGLNDRISKSPDDPRRENTHSQQCFDEDALQKSYSGLMVSFPEDSMAQPDVIPGLDQQTPPVSSASVQEKVKSEVPYAQLIHKALKDAPDHSLTLNDLYKWFEDNTNKPNRTKDNGWQNSIRHNLSMNKAFRKAEPRTSSEPATLSIVDGRKVGTKKRVSRWSLCPEYINTVMPTTHFRNKNQNSSHKISSNYSTAPSGHRRRRNRPPHHQNSGSPGCTMPGRVISGRRRGRATQSAPSDNIGRQTSDANGYFSRHDYQYQLQTKPEYIDHPNDTGSVSYVPFADALTNSGGLDGNTGTSVAFMGTETSSLCQPYQFQQVSGADFTGVCSLSPASADTYVGGSDAQW</sequence>
<keyword evidence="10" id="KW-1185">Reference proteome</keyword>
<dbReference type="SMART" id="SM00339">
    <property type="entry name" value="FH"/>
    <property type="match status" value="1"/>
</dbReference>
<feature type="compositionally biased region" description="Polar residues" evidence="7">
    <location>
        <begin position="310"/>
        <end position="326"/>
    </location>
</feature>
<dbReference type="CDD" id="cd00059">
    <property type="entry name" value="FH_FOX"/>
    <property type="match status" value="1"/>
</dbReference>
<comment type="subcellular location">
    <subcellularLocation>
        <location evidence="1 6">Nucleus</location>
    </subcellularLocation>
</comment>
<dbReference type="Gene3D" id="1.10.10.10">
    <property type="entry name" value="Winged helix-like DNA-binding domain superfamily/Winged helix DNA-binding domain"/>
    <property type="match status" value="1"/>
</dbReference>
<dbReference type="PRINTS" id="PR00053">
    <property type="entry name" value="FORKHEAD"/>
</dbReference>